<dbReference type="Proteomes" id="UP001457282">
    <property type="component" value="Unassembled WGS sequence"/>
</dbReference>
<dbReference type="AlphaFoldDB" id="A0AAW1WEK0"/>
<dbReference type="GO" id="GO:0006355">
    <property type="term" value="P:regulation of DNA-templated transcription"/>
    <property type="evidence" value="ECO:0007669"/>
    <property type="project" value="UniProtKB-UniRule"/>
</dbReference>
<dbReference type="InterPro" id="IPR031052">
    <property type="entry name" value="FHY3/FAR1"/>
</dbReference>
<dbReference type="PANTHER" id="PTHR31669">
    <property type="entry name" value="PROTEIN FAR1-RELATED SEQUENCE 10-RELATED"/>
    <property type="match status" value="1"/>
</dbReference>
<name>A0AAW1WEK0_RUBAR</name>
<keyword evidence="1" id="KW-0862">Zinc</keyword>
<keyword evidence="5" id="KW-1185">Reference proteome</keyword>
<evidence type="ECO:0000256" key="1">
    <source>
        <dbReference type="RuleBase" id="RU367018"/>
    </source>
</evidence>
<accession>A0AAW1WEK0</accession>
<feature type="domain" description="MULE transposase" evidence="3">
    <location>
        <begin position="3"/>
        <end position="39"/>
    </location>
</feature>
<reference evidence="4 5" key="1">
    <citation type="journal article" date="2023" name="G3 (Bethesda)">
        <title>A chromosome-length genome assembly and annotation of blackberry (Rubus argutus, cv. 'Hillquist').</title>
        <authorList>
            <person name="Bruna T."/>
            <person name="Aryal R."/>
            <person name="Dudchenko O."/>
            <person name="Sargent D.J."/>
            <person name="Mead D."/>
            <person name="Buti M."/>
            <person name="Cavallini A."/>
            <person name="Hytonen T."/>
            <person name="Andres J."/>
            <person name="Pham M."/>
            <person name="Weisz D."/>
            <person name="Mascagni F."/>
            <person name="Usai G."/>
            <person name="Natali L."/>
            <person name="Bassil N."/>
            <person name="Fernandez G.E."/>
            <person name="Lomsadze A."/>
            <person name="Armour M."/>
            <person name="Olukolu B."/>
            <person name="Poorten T."/>
            <person name="Britton C."/>
            <person name="Davik J."/>
            <person name="Ashrafi H."/>
            <person name="Aiden E.L."/>
            <person name="Borodovsky M."/>
            <person name="Worthington M."/>
        </authorList>
    </citation>
    <scope>NUCLEOTIDE SEQUENCE [LARGE SCALE GENOMIC DNA]</scope>
    <source>
        <strain evidence="4">PI 553951</strain>
    </source>
</reference>
<feature type="region of interest" description="Disordered" evidence="2">
    <location>
        <begin position="390"/>
        <end position="428"/>
    </location>
</feature>
<keyword evidence="1" id="KW-0539">Nucleus</keyword>
<organism evidence="4 5">
    <name type="scientific">Rubus argutus</name>
    <name type="common">Southern blackberry</name>
    <dbReference type="NCBI Taxonomy" id="59490"/>
    <lineage>
        <taxon>Eukaryota</taxon>
        <taxon>Viridiplantae</taxon>
        <taxon>Streptophyta</taxon>
        <taxon>Embryophyta</taxon>
        <taxon>Tracheophyta</taxon>
        <taxon>Spermatophyta</taxon>
        <taxon>Magnoliopsida</taxon>
        <taxon>eudicotyledons</taxon>
        <taxon>Gunneridae</taxon>
        <taxon>Pentapetalae</taxon>
        <taxon>rosids</taxon>
        <taxon>fabids</taxon>
        <taxon>Rosales</taxon>
        <taxon>Rosaceae</taxon>
        <taxon>Rosoideae</taxon>
        <taxon>Rosoideae incertae sedis</taxon>
        <taxon>Rubus</taxon>
    </lineage>
</organism>
<sequence>MPGDAPKMIITDQDPAMTKAISEALSNTFHRYCSWHILNKFSEKLDPSKYLNYYDDFQDCIWNSENRDEFDSKWMAIVEKSGLSDNGWLQTMYDIRSTWVPAYVNHVFSARMSSSQRAESGHAFYMRFVSKENSLLDFMVQFNRAVTRQRHLELMEDHVDINEKPNFNSPFEMADQMARVYTHTCFKEFYNQLKECCNYKFELLRENDKYMVYKPGYHADIFWHFFIFIKLVDKLHDQYILKRWTKSAKSDFVFDCAGVEITDNKNLLARRSKLCQYAVDVIDKIMGNEEASNMFIDSLETILEKYKSMGVDGDIVKTPIVPGKKSLPSQHVYNEPVQVRAKGCGKRLKGGKEKAKLKAKKKADSIGRFCHGCKKHGQLHDKRNCPELEDKANCPNLQNGFPLDKKDENVNVSSTDDDDDDYYYSPTE</sequence>
<dbReference type="Pfam" id="PF10551">
    <property type="entry name" value="MULE"/>
    <property type="match status" value="1"/>
</dbReference>
<protein>
    <recommendedName>
        <fullName evidence="1">Protein FAR1-RELATED SEQUENCE</fullName>
    </recommendedName>
</protein>
<comment type="function">
    <text evidence="1">Putative transcription activator involved in regulating light control of development.</text>
</comment>
<gene>
    <name evidence="4" type="ORF">M0R45_030744</name>
</gene>
<evidence type="ECO:0000259" key="3">
    <source>
        <dbReference type="Pfam" id="PF10551"/>
    </source>
</evidence>
<evidence type="ECO:0000256" key="2">
    <source>
        <dbReference type="SAM" id="MobiDB-lite"/>
    </source>
</evidence>
<comment type="caution">
    <text evidence="4">The sequence shown here is derived from an EMBL/GenBank/DDBJ whole genome shotgun (WGS) entry which is preliminary data.</text>
</comment>
<dbReference type="GO" id="GO:0005634">
    <property type="term" value="C:nucleus"/>
    <property type="evidence" value="ECO:0007669"/>
    <property type="project" value="UniProtKB-SubCell"/>
</dbReference>
<dbReference type="InterPro" id="IPR018289">
    <property type="entry name" value="MULE_transposase_dom"/>
</dbReference>
<dbReference type="GO" id="GO:0008270">
    <property type="term" value="F:zinc ion binding"/>
    <property type="evidence" value="ECO:0007669"/>
    <property type="project" value="UniProtKB-UniRule"/>
</dbReference>
<evidence type="ECO:0000313" key="5">
    <source>
        <dbReference type="Proteomes" id="UP001457282"/>
    </source>
</evidence>
<proteinExistence type="inferred from homology"/>
<comment type="similarity">
    <text evidence="1">Belongs to the FHY3/FAR1 family.</text>
</comment>
<evidence type="ECO:0000313" key="4">
    <source>
        <dbReference type="EMBL" id="KAK9922271.1"/>
    </source>
</evidence>
<dbReference type="EMBL" id="JBEDUW010000006">
    <property type="protein sequence ID" value="KAK9922271.1"/>
    <property type="molecule type" value="Genomic_DNA"/>
</dbReference>
<keyword evidence="1" id="KW-0863">Zinc-finger</keyword>
<keyword evidence="1" id="KW-0479">Metal-binding</keyword>
<comment type="subcellular location">
    <subcellularLocation>
        <location evidence="1">Nucleus</location>
    </subcellularLocation>
</comment>
<dbReference type="PANTHER" id="PTHR31669:SF302">
    <property type="entry name" value="PROTEIN FAR1-RELATED SEQUENCE"/>
    <property type="match status" value="1"/>
</dbReference>